<dbReference type="STRING" id="619300.G3AGZ9"/>
<dbReference type="Proteomes" id="UP000000709">
    <property type="component" value="Unassembled WGS sequence"/>
</dbReference>
<dbReference type="InParanoid" id="G3AGZ9"/>
<dbReference type="GeneID" id="18872169"/>
<sequence>MSLRTLSFTPSIKGLFQKPTDMVKSVCSVLDFKRNPESATRDIITRSDKELGGFSTVNFEIDPEEKVGHFHGYLSLDLPKDNPEIHRSGYAMFRTMELPESWFSGKQYWDWSQYSSLVMRVKGDRRKYLVNLQANTPLVTDLFQHRLFLNHPGQWETVVIPLDDFVMTNWGIIQDGSEINKSEIKTFGIGLLDKQYGPYSLKVDWVKVMTGAEVDKEAKKSRGSLSVCTPEQELKEEEEIEYEQTHPGSAMGGNAPKEPKLTLF</sequence>
<dbReference type="KEGG" id="spaa:SPAPADRAFT_57722"/>
<reference evidence="7 8" key="1">
    <citation type="journal article" date="2011" name="Proc. Natl. Acad. Sci. U.S.A.">
        <title>Comparative genomics of xylose-fermenting fungi for enhanced biofuel production.</title>
        <authorList>
            <person name="Wohlbach D.J."/>
            <person name="Kuo A."/>
            <person name="Sato T.K."/>
            <person name="Potts K.M."/>
            <person name="Salamov A.A."/>
            <person name="LaButti K.M."/>
            <person name="Sun H."/>
            <person name="Clum A."/>
            <person name="Pangilinan J.L."/>
            <person name="Lindquist E.A."/>
            <person name="Lucas S."/>
            <person name="Lapidus A."/>
            <person name="Jin M."/>
            <person name="Gunawan C."/>
            <person name="Balan V."/>
            <person name="Dale B.E."/>
            <person name="Jeffries T.W."/>
            <person name="Zinkel R."/>
            <person name="Barry K.W."/>
            <person name="Grigoriev I.V."/>
            <person name="Gasch A.P."/>
        </authorList>
    </citation>
    <scope>NUCLEOTIDE SEQUENCE [LARGE SCALE GENOMIC DNA]</scope>
    <source>
        <strain evidence="8">NRRL Y-27907 / 11-Y1</strain>
    </source>
</reference>
<dbReference type="PANTHER" id="PTHR13194:SF18">
    <property type="entry name" value="COMPLEX I INTERMEDIATE-ASSOCIATED PROTEIN 30, MITOCHONDRIAL"/>
    <property type="match status" value="1"/>
</dbReference>
<organism evidence="8">
    <name type="scientific">Spathaspora passalidarum (strain NRRL Y-27907 / 11-Y1)</name>
    <dbReference type="NCBI Taxonomy" id="619300"/>
    <lineage>
        <taxon>Eukaryota</taxon>
        <taxon>Fungi</taxon>
        <taxon>Dikarya</taxon>
        <taxon>Ascomycota</taxon>
        <taxon>Saccharomycotina</taxon>
        <taxon>Pichiomycetes</taxon>
        <taxon>Debaryomycetaceae</taxon>
        <taxon>Spathaspora</taxon>
    </lineage>
</organism>
<evidence type="ECO:0000256" key="3">
    <source>
        <dbReference type="ARBA" id="ARBA00023128"/>
    </source>
</evidence>
<dbReference type="EMBL" id="GL996499">
    <property type="protein sequence ID" value="EGW34672.1"/>
    <property type="molecule type" value="Genomic_DNA"/>
</dbReference>
<dbReference type="GO" id="GO:0005739">
    <property type="term" value="C:mitochondrion"/>
    <property type="evidence" value="ECO:0007669"/>
    <property type="project" value="UniProtKB-SubCell"/>
</dbReference>
<dbReference type="InterPro" id="IPR008979">
    <property type="entry name" value="Galactose-bd-like_sf"/>
</dbReference>
<comment type="subcellular location">
    <subcellularLocation>
        <location evidence="1">Mitochondrion</location>
    </subcellularLocation>
</comment>
<dbReference type="GO" id="GO:0006120">
    <property type="term" value="P:mitochondrial electron transport, NADH to ubiquinone"/>
    <property type="evidence" value="ECO:0007669"/>
    <property type="project" value="TreeGrafter"/>
</dbReference>
<name>G3AGZ9_SPAPN</name>
<dbReference type="OrthoDB" id="42561at2759"/>
<dbReference type="GO" id="GO:0051082">
    <property type="term" value="F:unfolded protein binding"/>
    <property type="evidence" value="ECO:0007669"/>
    <property type="project" value="TreeGrafter"/>
</dbReference>
<keyword evidence="8" id="KW-1185">Reference proteome</keyword>
<gene>
    <name evidence="7" type="ORF">SPAPADRAFT_57722</name>
</gene>
<evidence type="ECO:0000313" key="8">
    <source>
        <dbReference type="Proteomes" id="UP000000709"/>
    </source>
</evidence>
<evidence type="ECO:0000256" key="4">
    <source>
        <dbReference type="ARBA" id="ARBA00023186"/>
    </source>
</evidence>
<dbReference type="AlphaFoldDB" id="G3AGZ9"/>
<dbReference type="SUPFAM" id="SSF49785">
    <property type="entry name" value="Galactose-binding domain-like"/>
    <property type="match status" value="1"/>
</dbReference>
<dbReference type="InterPro" id="IPR013857">
    <property type="entry name" value="NADH-UbQ_OxRdtase-assoc_prot30"/>
</dbReference>
<evidence type="ECO:0000256" key="2">
    <source>
        <dbReference type="ARBA" id="ARBA00007884"/>
    </source>
</evidence>
<dbReference type="eggNOG" id="KOG2435">
    <property type="taxonomic scope" value="Eukaryota"/>
</dbReference>
<comment type="similarity">
    <text evidence="2">Belongs to the CIA30 family.</text>
</comment>
<dbReference type="OMA" id="WIKAVAQ"/>
<feature type="region of interest" description="Disordered" evidence="5">
    <location>
        <begin position="221"/>
        <end position="264"/>
    </location>
</feature>
<evidence type="ECO:0000256" key="1">
    <source>
        <dbReference type="ARBA" id="ARBA00004173"/>
    </source>
</evidence>
<proteinExistence type="inferred from homology"/>
<dbReference type="GO" id="GO:0010257">
    <property type="term" value="P:NADH dehydrogenase complex assembly"/>
    <property type="evidence" value="ECO:0007669"/>
    <property type="project" value="TreeGrafter"/>
</dbReference>
<evidence type="ECO:0000313" key="7">
    <source>
        <dbReference type="EMBL" id="EGW34672.1"/>
    </source>
</evidence>
<evidence type="ECO:0000256" key="5">
    <source>
        <dbReference type="SAM" id="MobiDB-lite"/>
    </source>
</evidence>
<dbReference type="HOGENOM" id="CLU_059028_1_1_1"/>
<dbReference type="Pfam" id="PF08547">
    <property type="entry name" value="CIA30"/>
    <property type="match status" value="1"/>
</dbReference>
<keyword evidence="4" id="KW-0143">Chaperone</keyword>
<evidence type="ECO:0000259" key="6">
    <source>
        <dbReference type="Pfam" id="PF08547"/>
    </source>
</evidence>
<keyword evidence="3" id="KW-0496">Mitochondrion</keyword>
<dbReference type="InterPro" id="IPR039131">
    <property type="entry name" value="NDUFAF1"/>
</dbReference>
<accession>G3AGZ9</accession>
<dbReference type="PANTHER" id="PTHR13194">
    <property type="entry name" value="COMPLEX I INTERMEDIATE-ASSOCIATED PROTEIN 30"/>
    <property type="match status" value="1"/>
</dbReference>
<protein>
    <recommendedName>
        <fullName evidence="6">NADH:ubiquinone oxidoreductase intermediate-associated protein 30 domain-containing protein</fullName>
    </recommendedName>
</protein>
<feature type="domain" description="NADH:ubiquinone oxidoreductase intermediate-associated protein 30" evidence="6">
    <location>
        <begin position="37"/>
        <end position="203"/>
    </location>
</feature>
<dbReference type="RefSeq" id="XP_007372084.1">
    <property type="nucleotide sequence ID" value="XM_007372022.1"/>
</dbReference>